<dbReference type="EMBL" id="JARK01000140">
    <property type="protein sequence ID" value="EYC42183.1"/>
    <property type="molecule type" value="Genomic_DNA"/>
</dbReference>
<dbReference type="STRING" id="53326.A0A016WT40"/>
<evidence type="ECO:0000313" key="6">
    <source>
        <dbReference type="EMBL" id="EYC42183.1"/>
    </source>
</evidence>
<keyword evidence="3 5" id="KW-1133">Transmembrane helix</keyword>
<evidence type="ECO:0000256" key="3">
    <source>
        <dbReference type="ARBA" id="ARBA00022989"/>
    </source>
</evidence>
<dbReference type="GO" id="GO:0016020">
    <property type="term" value="C:membrane"/>
    <property type="evidence" value="ECO:0007669"/>
    <property type="project" value="UniProtKB-SubCell"/>
</dbReference>
<evidence type="ECO:0000256" key="2">
    <source>
        <dbReference type="ARBA" id="ARBA00022692"/>
    </source>
</evidence>
<keyword evidence="4 5" id="KW-0472">Membrane</keyword>
<evidence type="ECO:0000256" key="4">
    <source>
        <dbReference type="ARBA" id="ARBA00023136"/>
    </source>
</evidence>
<accession>A0A016WT40</accession>
<dbReference type="OrthoDB" id="438211at2759"/>
<dbReference type="AlphaFoldDB" id="A0A016WT40"/>
<evidence type="ECO:0008006" key="8">
    <source>
        <dbReference type="Google" id="ProtNLM"/>
    </source>
</evidence>
<dbReference type="InterPro" id="IPR018499">
    <property type="entry name" value="Tetraspanin/Peripherin"/>
</dbReference>
<keyword evidence="2 5" id="KW-0812">Transmembrane</keyword>
<dbReference type="InterPro" id="IPR008952">
    <property type="entry name" value="Tetraspanin_EC2_sf"/>
</dbReference>
<proteinExistence type="predicted"/>
<dbReference type="Pfam" id="PF00335">
    <property type="entry name" value="Tetraspanin"/>
    <property type="match status" value="1"/>
</dbReference>
<feature type="transmembrane region" description="Helical" evidence="5">
    <location>
        <begin position="90"/>
        <end position="107"/>
    </location>
</feature>
<evidence type="ECO:0000256" key="1">
    <source>
        <dbReference type="ARBA" id="ARBA00004141"/>
    </source>
</evidence>
<gene>
    <name evidence="6" type="primary">Acey_s0540.g3160</name>
    <name evidence="6" type="synonym">Acey-tsp-16</name>
    <name evidence="6" type="ORF">Y032_0540g3160</name>
</gene>
<comment type="caution">
    <text evidence="6">The sequence shown here is derived from an EMBL/GenBank/DDBJ whole genome shotgun (WGS) entry which is preliminary data.</text>
</comment>
<feature type="transmembrane region" description="Helical" evidence="5">
    <location>
        <begin position="54"/>
        <end position="78"/>
    </location>
</feature>
<keyword evidence="7" id="KW-1185">Reference proteome</keyword>
<sequence length="309" mass="34481">MRTERDTARLIRCGALMLSSFTLVTSIALIGFGIRTMTEMAYLSDVIGTRELTTAALLMLCLGTCTFTSTPLGLFSVITKQNTMMLTHMVLIFFVGLLSAVCAWLGFNLNSEVNSGVVLHWMNISFLNEYGNPEAVALTQSWDEMQRKFTCCGITDEKNSSEWLTTHWFIAYETWPRPRVPISCCATCETVHSRFCNSFLTNFPEDGVLNDDQRTCIAASYMCSEANERLANEEACQGRGSASTSKETYMHTKGCYAPLAAELHHHIKCIIFASLLTCVISFLSTCVWYALHESSFNSQNYAEVLLAVK</sequence>
<dbReference type="Gene3D" id="1.10.1450.10">
    <property type="entry name" value="Tetraspanin"/>
    <property type="match status" value="1"/>
</dbReference>
<name>A0A016WT40_9BILA</name>
<evidence type="ECO:0000256" key="5">
    <source>
        <dbReference type="SAM" id="Phobius"/>
    </source>
</evidence>
<dbReference type="Proteomes" id="UP000024635">
    <property type="component" value="Unassembled WGS sequence"/>
</dbReference>
<feature type="transmembrane region" description="Helical" evidence="5">
    <location>
        <begin position="270"/>
        <end position="291"/>
    </location>
</feature>
<reference evidence="7" key="1">
    <citation type="journal article" date="2015" name="Nat. Genet.">
        <title>The genome and transcriptome of the zoonotic hookworm Ancylostoma ceylanicum identify infection-specific gene families.</title>
        <authorList>
            <person name="Schwarz E.M."/>
            <person name="Hu Y."/>
            <person name="Antoshechkin I."/>
            <person name="Miller M.M."/>
            <person name="Sternberg P.W."/>
            <person name="Aroian R.V."/>
        </authorList>
    </citation>
    <scope>NUCLEOTIDE SEQUENCE</scope>
    <source>
        <strain evidence="7">HY135</strain>
    </source>
</reference>
<organism evidence="6 7">
    <name type="scientific">Ancylostoma ceylanicum</name>
    <dbReference type="NCBI Taxonomy" id="53326"/>
    <lineage>
        <taxon>Eukaryota</taxon>
        <taxon>Metazoa</taxon>
        <taxon>Ecdysozoa</taxon>
        <taxon>Nematoda</taxon>
        <taxon>Chromadorea</taxon>
        <taxon>Rhabditida</taxon>
        <taxon>Rhabditina</taxon>
        <taxon>Rhabditomorpha</taxon>
        <taxon>Strongyloidea</taxon>
        <taxon>Ancylostomatidae</taxon>
        <taxon>Ancylostomatinae</taxon>
        <taxon>Ancylostoma</taxon>
    </lineage>
</organism>
<evidence type="ECO:0000313" key="7">
    <source>
        <dbReference type="Proteomes" id="UP000024635"/>
    </source>
</evidence>
<feature type="transmembrane region" description="Helical" evidence="5">
    <location>
        <begin position="12"/>
        <end position="34"/>
    </location>
</feature>
<protein>
    <recommendedName>
        <fullName evidence="8">Tetraspanin family protein</fullName>
    </recommendedName>
</protein>
<comment type="subcellular location">
    <subcellularLocation>
        <location evidence="1">Membrane</location>
        <topology evidence="1">Multi-pass membrane protein</topology>
    </subcellularLocation>
</comment>